<keyword evidence="2" id="KW-1185">Reference proteome</keyword>
<dbReference type="OrthoDB" id="3344688at2759"/>
<evidence type="ECO:0000313" key="2">
    <source>
        <dbReference type="Proteomes" id="UP000757232"/>
    </source>
</evidence>
<reference evidence="1" key="1">
    <citation type="submission" date="2016-06" db="EMBL/GenBank/DDBJ databases">
        <title>Draft Genome sequence of the fungus Inonotus baumii.</title>
        <authorList>
            <person name="Zhu H."/>
            <person name="Lin W."/>
        </authorList>
    </citation>
    <scope>NUCLEOTIDE SEQUENCE</scope>
    <source>
        <strain evidence="1">821</strain>
    </source>
</reference>
<dbReference type="CDD" id="cd09272">
    <property type="entry name" value="RNase_HI_RT_Ty1"/>
    <property type="match status" value="1"/>
</dbReference>
<comment type="caution">
    <text evidence="1">The sequence shown here is derived from an EMBL/GenBank/DDBJ whole genome shotgun (WGS) entry which is preliminary data.</text>
</comment>
<dbReference type="Proteomes" id="UP000757232">
    <property type="component" value="Unassembled WGS sequence"/>
</dbReference>
<evidence type="ECO:0000313" key="1">
    <source>
        <dbReference type="EMBL" id="OCB92037.1"/>
    </source>
</evidence>
<dbReference type="PANTHER" id="PTHR11439">
    <property type="entry name" value="GAG-POL-RELATED RETROTRANSPOSON"/>
    <property type="match status" value="1"/>
</dbReference>
<dbReference type="EMBL" id="LNZH02000040">
    <property type="protein sequence ID" value="OCB92037.1"/>
    <property type="molecule type" value="Genomic_DNA"/>
</dbReference>
<proteinExistence type="predicted"/>
<protein>
    <submittedName>
        <fullName evidence="1">Polyprotein</fullName>
    </submittedName>
</protein>
<gene>
    <name evidence="1" type="ORF">A7U60_g636</name>
</gene>
<dbReference type="PANTHER" id="PTHR11439:SF467">
    <property type="entry name" value="INTEGRASE CATALYTIC DOMAIN-CONTAINING PROTEIN"/>
    <property type="match status" value="1"/>
</dbReference>
<name>A0A9Q5I5F5_SANBA</name>
<sequence>MFNLSSAQSMVTSEELGLMRDAPYHEMVGSLMYAALATRPDIAFAVTLLSKFSINPGLSHFNALRCIFAYLKGTINLQLTYGGVDNIEFKGFTDADGSMQEDHRAISGNAFLINGGMVSWYLKTQEIVSLSTIESEYIAAVHTAKEAIWLKQLISQIFSTINKPIILYADNKGAIDLAKTRQFSARTKHMDIQYHFLCWVCKNGTIKLVYCPTEDMTADILTKPLPSFKVKHFANELGLRMI</sequence>
<organism evidence="1 2">
    <name type="scientific">Sanghuangporus baumii</name>
    <name type="common">Phellinus baumii</name>
    <dbReference type="NCBI Taxonomy" id="108892"/>
    <lineage>
        <taxon>Eukaryota</taxon>
        <taxon>Fungi</taxon>
        <taxon>Dikarya</taxon>
        <taxon>Basidiomycota</taxon>
        <taxon>Agaricomycotina</taxon>
        <taxon>Agaricomycetes</taxon>
        <taxon>Hymenochaetales</taxon>
        <taxon>Hymenochaetaceae</taxon>
        <taxon>Sanghuangporus</taxon>
    </lineage>
</organism>
<dbReference type="AlphaFoldDB" id="A0A9Q5I5F5"/>
<accession>A0A9Q5I5F5</accession>